<proteinExistence type="predicted"/>
<dbReference type="RefSeq" id="WP_107185854.1">
    <property type="nucleotide sequence ID" value="NZ_JAWQGC010000001.1"/>
</dbReference>
<accession>A0A2T3KRF7</accession>
<sequence length="205" mass="22964">MNTPQTVTLFLFDRFQLLDAFGPLQMFSLLPEFYTLQTVSQTGITVTSQQQIQIEPQFSFNDKFQSDILIIPGGAGLQAIIHDPLTLFWLKRFAPKQTLICSVCTGAALLATAGLLNYRRATTNKKQFHWVQKLGHNVEWQSSARWVRDSNIFTASGGSSGIDMALAVIGYQLGDSVVRKVAIEAEYLWQNDPDDDPFAPLHIVR</sequence>
<dbReference type="InterPro" id="IPR002818">
    <property type="entry name" value="DJ-1/PfpI"/>
</dbReference>
<evidence type="ECO:0000313" key="2">
    <source>
        <dbReference type="EMBL" id="PSV08835.1"/>
    </source>
</evidence>
<name>A0A2T3KRF7_PHOLD</name>
<evidence type="ECO:0000313" key="3">
    <source>
        <dbReference type="Proteomes" id="UP000240530"/>
    </source>
</evidence>
<gene>
    <name evidence="2" type="ORF">C0W93_17565</name>
</gene>
<dbReference type="InterPro" id="IPR029062">
    <property type="entry name" value="Class_I_gatase-like"/>
</dbReference>
<comment type="caution">
    <text evidence="2">The sequence shown here is derived from an EMBL/GenBank/DDBJ whole genome shotgun (WGS) entry which is preliminary data.</text>
</comment>
<reference evidence="2 3" key="1">
    <citation type="submission" date="2018-03" db="EMBL/GenBank/DDBJ databases">
        <title>Whole genome sequencing of Histamine producing bacteria.</title>
        <authorList>
            <person name="Butler K."/>
        </authorList>
    </citation>
    <scope>NUCLEOTIDE SEQUENCE [LARGE SCALE GENOMIC DNA]</scope>
    <source>
        <strain evidence="2 3">Res.4.1</strain>
    </source>
</reference>
<dbReference type="InterPro" id="IPR052158">
    <property type="entry name" value="INH-QAR"/>
</dbReference>
<dbReference type="AlphaFoldDB" id="A0A2T3KRF7"/>
<protein>
    <submittedName>
        <fullName evidence="2">DJ-1/PfpI family protein</fullName>
    </submittedName>
</protein>
<feature type="domain" description="DJ-1/PfpI" evidence="1">
    <location>
        <begin position="6"/>
        <end position="169"/>
    </location>
</feature>
<dbReference type="PANTHER" id="PTHR43130:SF15">
    <property type="entry name" value="THIJ_PFPI FAMILY PROTEIN (AFU_ORTHOLOGUE AFUA_5G14240)"/>
    <property type="match status" value="1"/>
</dbReference>
<dbReference type="Proteomes" id="UP000240530">
    <property type="component" value="Unassembled WGS sequence"/>
</dbReference>
<organism evidence="2 3">
    <name type="scientific">Photobacterium leiognathi subsp. mandapamensis</name>
    <name type="common">Photobacterium mandapamensis</name>
    <dbReference type="NCBI Taxonomy" id="48408"/>
    <lineage>
        <taxon>Bacteria</taxon>
        <taxon>Pseudomonadati</taxon>
        <taxon>Pseudomonadota</taxon>
        <taxon>Gammaproteobacteria</taxon>
        <taxon>Vibrionales</taxon>
        <taxon>Vibrionaceae</taxon>
        <taxon>Photobacterium</taxon>
    </lineage>
</organism>
<dbReference type="SUPFAM" id="SSF52317">
    <property type="entry name" value="Class I glutamine amidotransferase-like"/>
    <property type="match status" value="1"/>
</dbReference>
<evidence type="ECO:0000259" key="1">
    <source>
        <dbReference type="Pfam" id="PF01965"/>
    </source>
</evidence>
<dbReference type="PANTHER" id="PTHR43130">
    <property type="entry name" value="ARAC-FAMILY TRANSCRIPTIONAL REGULATOR"/>
    <property type="match status" value="1"/>
</dbReference>
<dbReference type="EMBL" id="PYNS01000025">
    <property type="protein sequence ID" value="PSV08835.1"/>
    <property type="molecule type" value="Genomic_DNA"/>
</dbReference>
<dbReference type="Gene3D" id="3.40.50.880">
    <property type="match status" value="1"/>
</dbReference>
<dbReference type="Pfam" id="PF01965">
    <property type="entry name" value="DJ-1_PfpI"/>
    <property type="match status" value="1"/>
</dbReference>
<dbReference type="CDD" id="cd03139">
    <property type="entry name" value="GATase1_PfpI_2"/>
    <property type="match status" value="1"/>
</dbReference>